<evidence type="ECO:0000256" key="1">
    <source>
        <dbReference type="SAM" id="MobiDB-lite"/>
    </source>
</evidence>
<dbReference type="InterPro" id="IPR007969">
    <property type="entry name" value="DUF732"/>
</dbReference>
<reference evidence="4" key="1">
    <citation type="submission" date="2021-04" db="EMBL/GenBank/DDBJ databases">
        <title>Pseudonocardia sp. nov., isolated from sandy soil of mangrove forest.</title>
        <authorList>
            <person name="Zan Z."/>
            <person name="Huang R."/>
            <person name="Liu W."/>
        </authorList>
    </citation>
    <scope>NUCLEOTIDE SEQUENCE</scope>
    <source>
        <strain evidence="4">S2-4</strain>
    </source>
</reference>
<gene>
    <name evidence="4" type="ORF">KDL28_28930</name>
</gene>
<dbReference type="Pfam" id="PF05305">
    <property type="entry name" value="DUF732"/>
    <property type="match status" value="1"/>
</dbReference>
<evidence type="ECO:0000313" key="5">
    <source>
        <dbReference type="Proteomes" id="UP001165283"/>
    </source>
</evidence>
<feature type="domain" description="DUF732" evidence="3">
    <location>
        <begin position="52"/>
        <end position="125"/>
    </location>
</feature>
<keyword evidence="2" id="KW-0732">Signal</keyword>
<feature type="compositionally biased region" description="Low complexity" evidence="1">
    <location>
        <begin position="37"/>
        <end position="47"/>
    </location>
</feature>
<accession>A0ABT1A7U7</accession>
<sequence>MTRSPRLALVLPPLVPAGCAGAAPTPAEAPPAPPAPAATAARPATGPLTPPEQQFVERLAAVEPALAEQPEQAVGRGESICFGLQNGLPEDKPAANAVERFTAGDRRLSEADAAQVVEAARETLCAAT</sequence>
<evidence type="ECO:0000313" key="4">
    <source>
        <dbReference type="EMBL" id="MCO1659101.1"/>
    </source>
</evidence>
<proteinExistence type="predicted"/>
<protein>
    <submittedName>
        <fullName evidence="4">DUF732 domain-containing protein</fullName>
    </submittedName>
</protein>
<dbReference type="EMBL" id="JAGSOV010000062">
    <property type="protein sequence ID" value="MCO1659101.1"/>
    <property type="molecule type" value="Genomic_DNA"/>
</dbReference>
<organism evidence="4 5">
    <name type="scientific">Pseudonocardia humida</name>
    <dbReference type="NCBI Taxonomy" id="2800819"/>
    <lineage>
        <taxon>Bacteria</taxon>
        <taxon>Bacillati</taxon>
        <taxon>Actinomycetota</taxon>
        <taxon>Actinomycetes</taxon>
        <taxon>Pseudonocardiales</taxon>
        <taxon>Pseudonocardiaceae</taxon>
        <taxon>Pseudonocardia</taxon>
    </lineage>
</organism>
<comment type="caution">
    <text evidence="4">The sequence shown here is derived from an EMBL/GenBank/DDBJ whole genome shotgun (WGS) entry which is preliminary data.</text>
</comment>
<evidence type="ECO:0000259" key="3">
    <source>
        <dbReference type="Pfam" id="PF05305"/>
    </source>
</evidence>
<feature type="compositionally biased region" description="Pro residues" evidence="1">
    <location>
        <begin position="27"/>
        <end position="36"/>
    </location>
</feature>
<dbReference type="Proteomes" id="UP001165283">
    <property type="component" value="Unassembled WGS sequence"/>
</dbReference>
<keyword evidence="5" id="KW-1185">Reference proteome</keyword>
<feature type="chain" id="PRO_5047450451" evidence="2">
    <location>
        <begin position="23"/>
        <end position="128"/>
    </location>
</feature>
<feature type="region of interest" description="Disordered" evidence="1">
    <location>
        <begin position="18"/>
        <end position="50"/>
    </location>
</feature>
<evidence type="ECO:0000256" key="2">
    <source>
        <dbReference type="SAM" id="SignalP"/>
    </source>
</evidence>
<dbReference type="RefSeq" id="WP_252443743.1">
    <property type="nucleotide sequence ID" value="NZ_JAGSOV010000062.1"/>
</dbReference>
<name>A0ABT1A7U7_9PSEU</name>
<feature type="signal peptide" evidence="2">
    <location>
        <begin position="1"/>
        <end position="22"/>
    </location>
</feature>